<feature type="domain" description="SET" evidence="2">
    <location>
        <begin position="86"/>
        <end position="302"/>
    </location>
</feature>
<sequence>MEALCIHRPCIAVSNSHSAVIGRGSYLGLAREAFMASTFGLLHDARLGYKALACLSASIATRRATIAAESRDRRDRSPGQDIPDPPPHCSIRTSSAGRGLYVTKAISQREVILEDMAVVDSSCPQEVVQKVFSSRPPEPARLQREPIWGLVANFVQLLQDGLPPKHGSSRIEEAAQDRQRRLSLMAAFYRPEVEDAQSNLYKQHAEELHKAMDQTSQETVASEVVADLLTVVRLDAHIVREAKRPGEKDRNGLGLFFWLHLANHSCCPNAFFHTTCEKGRAKATLYALRPLDCGEEVCISYVDGQTLLSPVQVRRRIIQSQFGFVCGCNRCQEEENRAGRVGRAGRASPAAEV</sequence>
<protein>
    <submittedName>
        <fullName evidence="3">SET5 protein</fullName>
    </submittedName>
</protein>
<dbReference type="OrthoDB" id="265717at2759"/>
<evidence type="ECO:0000313" key="3">
    <source>
        <dbReference type="EMBL" id="CAE7386289.1"/>
    </source>
</evidence>
<gene>
    <name evidence="3" type="primary">SET5</name>
    <name evidence="3" type="ORF">SNAT2548_LOCUS21068</name>
</gene>
<dbReference type="SUPFAM" id="SSF82199">
    <property type="entry name" value="SET domain"/>
    <property type="match status" value="1"/>
</dbReference>
<dbReference type="Gene3D" id="2.170.270.10">
    <property type="entry name" value="SET domain"/>
    <property type="match status" value="1"/>
</dbReference>
<feature type="compositionally biased region" description="Basic and acidic residues" evidence="1">
    <location>
        <begin position="69"/>
        <end position="78"/>
    </location>
</feature>
<dbReference type="EMBL" id="CAJNDS010002234">
    <property type="protein sequence ID" value="CAE7386289.1"/>
    <property type="molecule type" value="Genomic_DNA"/>
</dbReference>
<dbReference type="AlphaFoldDB" id="A0A812QBL4"/>
<dbReference type="PANTHER" id="PTHR12197">
    <property type="entry name" value="HISTONE-LYSINE N-METHYLTRANSFERASE SMYD"/>
    <property type="match status" value="1"/>
</dbReference>
<dbReference type="CDD" id="cd20071">
    <property type="entry name" value="SET_SMYD"/>
    <property type="match status" value="1"/>
</dbReference>
<dbReference type="InterPro" id="IPR046341">
    <property type="entry name" value="SET_dom_sf"/>
</dbReference>
<proteinExistence type="predicted"/>
<comment type="caution">
    <text evidence="3">The sequence shown here is derived from an EMBL/GenBank/DDBJ whole genome shotgun (WGS) entry which is preliminary data.</text>
</comment>
<dbReference type="InterPro" id="IPR050869">
    <property type="entry name" value="H3K4_H4K5_MeTrfase"/>
</dbReference>
<feature type="region of interest" description="Disordered" evidence="1">
    <location>
        <begin position="66"/>
        <end position="90"/>
    </location>
</feature>
<evidence type="ECO:0000256" key="1">
    <source>
        <dbReference type="SAM" id="MobiDB-lite"/>
    </source>
</evidence>
<dbReference type="PROSITE" id="PS50280">
    <property type="entry name" value="SET"/>
    <property type="match status" value="1"/>
</dbReference>
<reference evidence="3" key="1">
    <citation type="submission" date="2021-02" db="EMBL/GenBank/DDBJ databases">
        <authorList>
            <person name="Dougan E. K."/>
            <person name="Rhodes N."/>
            <person name="Thang M."/>
            <person name="Chan C."/>
        </authorList>
    </citation>
    <scope>NUCLEOTIDE SEQUENCE</scope>
</reference>
<evidence type="ECO:0000313" key="4">
    <source>
        <dbReference type="Proteomes" id="UP000604046"/>
    </source>
</evidence>
<keyword evidence="4" id="KW-1185">Reference proteome</keyword>
<name>A0A812QBL4_9DINO</name>
<evidence type="ECO:0000259" key="2">
    <source>
        <dbReference type="PROSITE" id="PS50280"/>
    </source>
</evidence>
<dbReference type="InterPro" id="IPR001214">
    <property type="entry name" value="SET_dom"/>
</dbReference>
<dbReference type="Proteomes" id="UP000604046">
    <property type="component" value="Unassembled WGS sequence"/>
</dbReference>
<dbReference type="Pfam" id="PF00856">
    <property type="entry name" value="SET"/>
    <property type="match status" value="1"/>
</dbReference>
<accession>A0A812QBL4</accession>
<organism evidence="3 4">
    <name type="scientific">Symbiodinium natans</name>
    <dbReference type="NCBI Taxonomy" id="878477"/>
    <lineage>
        <taxon>Eukaryota</taxon>
        <taxon>Sar</taxon>
        <taxon>Alveolata</taxon>
        <taxon>Dinophyceae</taxon>
        <taxon>Suessiales</taxon>
        <taxon>Symbiodiniaceae</taxon>
        <taxon>Symbiodinium</taxon>
    </lineage>
</organism>